<dbReference type="AlphaFoldDB" id="A0A974NDX7"/>
<gene>
    <name evidence="2" type="ORF">JHT90_10875</name>
</gene>
<evidence type="ECO:0000256" key="1">
    <source>
        <dbReference type="SAM" id="SignalP"/>
    </source>
</evidence>
<dbReference type="Proteomes" id="UP000595278">
    <property type="component" value="Chromosome"/>
</dbReference>
<sequence length="119" mass="13666">MRLHLKLIGALVMAMLMLAGCSNKHPNVVEMGKVKHIEVIEAQKSRQNGFLVIKVAVENTSRYNQNINYRFQWLDDQGYPVGNEETWKSKLIYGKQSTYINSIAPVMQAVDFRIELQEP</sequence>
<dbReference type="CDD" id="cd09030">
    <property type="entry name" value="DUF1425"/>
    <property type="match status" value="1"/>
</dbReference>
<dbReference type="InterPro" id="IPR038483">
    <property type="entry name" value="YcfL-like_sf"/>
</dbReference>
<proteinExistence type="predicted"/>
<organism evidence="2 3">
    <name type="scientific">Entomomonas asaccharolytica</name>
    <dbReference type="NCBI Taxonomy" id="2785331"/>
    <lineage>
        <taxon>Bacteria</taxon>
        <taxon>Pseudomonadati</taxon>
        <taxon>Pseudomonadota</taxon>
        <taxon>Gammaproteobacteria</taxon>
        <taxon>Pseudomonadales</taxon>
        <taxon>Pseudomonadaceae</taxon>
        <taxon>Entomomonas</taxon>
    </lineage>
</organism>
<evidence type="ECO:0000313" key="2">
    <source>
        <dbReference type="EMBL" id="QQP84898.1"/>
    </source>
</evidence>
<dbReference type="EMBL" id="CP067393">
    <property type="protein sequence ID" value="QQP84898.1"/>
    <property type="molecule type" value="Genomic_DNA"/>
</dbReference>
<keyword evidence="1" id="KW-0732">Signal</keyword>
<dbReference type="KEGG" id="eaz:JHT90_10875"/>
<dbReference type="Pfam" id="PF07233">
    <property type="entry name" value="DUF1425"/>
    <property type="match status" value="1"/>
</dbReference>
<feature type="signal peptide" evidence="1">
    <location>
        <begin position="1"/>
        <end position="24"/>
    </location>
</feature>
<dbReference type="Gene3D" id="2.60.40.3230">
    <property type="match status" value="1"/>
</dbReference>
<accession>A0A974NDX7</accession>
<dbReference type="RefSeq" id="WP_201090861.1">
    <property type="nucleotide sequence ID" value="NZ_CP067393.1"/>
</dbReference>
<dbReference type="PROSITE" id="PS51257">
    <property type="entry name" value="PROKAR_LIPOPROTEIN"/>
    <property type="match status" value="1"/>
</dbReference>
<reference evidence="2 3" key="1">
    <citation type="submission" date="2021-01" db="EMBL/GenBank/DDBJ databases">
        <title>Entomomonas sp. F2A isolated from a house cricket (Acheta domesticus).</title>
        <authorList>
            <person name="Spergser J."/>
            <person name="Busse H.-J."/>
        </authorList>
    </citation>
    <scope>NUCLEOTIDE SEQUENCE [LARGE SCALE GENOMIC DNA]</scope>
    <source>
        <strain evidence="2 3">F2A</strain>
    </source>
</reference>
<name>A0A974NDX7_9GAMM</name>
<feature type="chain" id="PRO_5038113784" evidence="1">
    <location>
        <begin position="25"/>
        <end position="119"/>
    </location>
</feature>
<keyword evidence="3" id="KW-1185">Reference proteome</keyword>
<evidence type="ECO:0000313" key="3">
    <source>
        <dbReference type="Proteomes" id="UP000595278"/>
    </source>
</evidence>
<dbReference type="InterPro" id="IPR010824">
    <property type="entry name" value="DUF1425"/>
</dbReference>
<protein>
    <submittedName>
        <fullName evidence="2">YcfL family protein</fullName>
    </submittedName>
</protein>